<reference evidence="4" key="1">
    <citation type="submission" date="2020-08" db="EMBL/GenBank/DDBJ databases">
        <title>Multicomponent nature underlies the extraordinary mechanical properties of spider dragline silk.</title>
        <authorList>
            <person name="Kono N."/>
            <person name="Nakamura H."/>
            <person name="Mori M."/>
            <person name="Yoshida Y."/>
            <person name="Ohtoshi R."/>
            <person name="Malay A.D."/>
            <person name="Moran D.A.P."/>
            <person name="Tomita M."/>
            <person name="Numata K."/>
            <person name="Arakawa K."/>
        </authorList>
    </citation>
    <scope>NUCLEOTIDE SEQUENCE</scope>
</reference>
<evidence type="ECO:0000256" key="1">
    <source>
        <dbReference type="ARBA" id="ARBA00023319"/>
    </source>
</evidence>
<sequence length="599" mass="66033">MFRCILRFLMISCILGDNSLKIQPFSFPTESVIGKRVSATCTPSTGEKMNFKWLKNDKEITQKKQNINILSYPELSNIVINPLTSEDSGNYTCVVSTRGLSGSYTTVLNVLEPPSWKTIPQDYNAVDGETVVINCQGTGRPEPIISWYRALSSSNDYAPVMGLNRATLSSNGSMIISEISKDDEGIYKCNVTNGIGNDLVKAVIIKVTDTDAFKVQPFFFSPSSVIGKRVITTCTTTTEEKVEFRWLKNGQEITKNNKINVRSFPELSNLIIESLTEDDSGNYTCIASTRGILESYTATLEVLVPSTWKHMPQDAEGVDGDSVILNCQGTGKPEPTTFWSRIIGSSSEYVPLTDSPQHILHKNGSLVLVKIEKYHEGIYKCNVSNGIGNPLIKTTIVKVIEEGLKVQPFIFPASAIINQRVSTMCATVSAADKMEFRWFKNGLDLSKSNKVQILSFPEISSIIIDPLTEEDTGNYTCTVTSRGVSASYTASLHVLIPPSWKHKPVDIEVTSGETIFINCAGIGKPPPISKWNKLSGHETELSALQNSQNIQIHGNGTLEIQHISNENEGYYQCVVSNGVGSDLKRDINVKVIGEFIYLF</sequence>
<protein>
    <submittedName>
        <fullName evidence="4">Down syndrome cell adhesion molecule-like protein Dscam2</fullName>
    </submittedName>
</protein>
<dbReference type="InterPro" id="IPR036179">
    <property type="entry name" value="Ig-like_dom_sf"/>
</dbReference>
<organism evidence="4 5">
    <name type="scientific">Nephila pilipes</name>
    <name type="common">Giant wood spider</name>
    <name type="synonym">Nephila maculata</name>
    <dbReference type="NCBI Taxonomy" id="299642"/>
    <lineage>
        <taxon>Eukaryota</taxon>
        <taxon>Metazoa</taxon>
        <taxon>Ecdysozoa</taxon>
        <taxon>Arthropoda</taxon>
        <taxon>Chelicerata</taxon>
        <taxon>Arachnida</taxon>
        <taxon>Araneae</taxon>
        <taxon>Araneomorphae</taxon>
        <taxon>Entelegynae</taxon>
        <taxon>Araneoidea</taxon>
        <taxon>Nephilidae</taxon>
        <taxon>Nephila</taxon>
    </lineage>
</organism>
<dbReference type="Pfam" id="PF13895">
    <property type="entry name" value="Ig_2"/>
    <property type="match status" value="1"/>
</dbReference>
<comment type="caution">
    <text evidence="4">The sequence shown here is derived from an EMBL/GenBank/DDBJ whole genome shotgun (WGS) entry which is preliminary data.</text>
</comment>
<feature type="domain" description="Ig-like" evidence="3">
    <location>
        <begin position="217"/>
        <end position="301"/>
    </location>
</feature>
<dbReference type="SUPFAM" id="SSF48726">
    <property type="entry name" value="Immunoglobulin"/>
    <property type="match status" value="6"/>
</dbReference>
<dbReference type="FunFam" id="2.60.40.10:FF:000104">
    <property type="entry name" value="Down syndrome cell adhesion molecule b"/>
    <property type="match status" value="2"/>
</dbReference>
<dbReference type="PANTHER" id="PTHR10075:SF101">
    <property type="entry name" value="ZWEI IG DOMAIN PROTEIN ZIG-3"/>
    <property type="match status" value="1"/>
</dbReference>
<dbReference type="GO" id="GO:0070593">
    <property type="term" value="P:dendrite self-avoidance"/>
    <property type="evidence" value="ECO:0007669"/>
    <property type="project" value="TreeGrafter"/>
</dbReference>
<dbReference type="InterPro" id="IPR013783">
    <property type="entry name" value="Ig-like_fold"/>
</dbReference>
<evidence type="ECO:0000259" key="3">
    <source>
        <dbReference type="PROSITE" id="PS50835"/>
    </source>
</evidence>
<evidence type="ECO:0000313" key="5">
    <source>
        <dbReference type="Proteomes" id="UP000887013"/>
    </source>
</evidence>
<feature type="signal peptide" evidence="2">
    <location>
        <begin position="1"/>
        <end position="16"/>
    </location>
</feature>
<dbReference type="AlphaFoldDB" id="A0A8X6N181"/>
<feature type="domain" description="Ig-like" evidence="3">
    <location>
        <begin position="498"/>
        <end position="588"/>
    </location>
</feature>
<dbReference type="PROSITE" id="PS50835">
    <property type="entry name" value="IG_LIKE"/>
    <property type="match status" value="6"/>
</dbReference>
<dbReference type="GO" id="GO:0098632">
    <property type="term" value="F:cell-cell adhesion mediator activity"/>
    <property type="evidence" value="ECO:0007669"/>
    <property type="project" value="TreeGrafter"/>
</dbReference>
<feature type="domain" description="Ig-like" evidence="3">
    <location>
        <begin position="114"/>
        <end position="208"/>
    </location>
</feature>
<keyword evidence="5" id="KW-1185">Reference proteome</keyword>
<evidence type="ECO:0000256" key="2">
    <source>
        <dbReference type="SAM" id="SignalP"/>
    </source>
</evidence>
<feature type="domain" description="Ig-like" evidence="3">
    <location>
        <begin position="408"/>
        <end position="493"/>
    </location>
</feature>
<feature type="chain" id="PRO_5036458001" evidence="2">
    <location>
        <begin position="17"/>
        <end position="599"/>
    </location>
</feature>
<keyword evidence="1" id="KW-0393">Immunoglobulin domain</keyword>
<dbReference type="InterPro" id="IPR007110">
    <property type="entry name" value="Ig-like_dom"/>
</dbReference>
<dbReference type="Gene3D" id="2.60.40.10">
    <property type="entry name" value="Immunoglobulins"/>
    <property type="match status" value="6"/>
</dbReference>
<proteinExistence type="predicted"/>
<feature type="domain" description="Ig-like" evidence="3">
    <location>
        <begin position="24"/>
        <end position="109"/>
    </location>
</feature>
<dbReference type="InterPro" id="IPR003598">
    <property type="entry name" value="Ig_sub2"/>
</dbReference>
<dbReference type="SMART" id="SM00408">
    <property type="entry name" value="IGc2"/>
    <property type="match status" value="6"/>
</dbReference>
<name>A0A8X6N181_NEPPI</name>
<dbReference type="OrthoDB" id="6436708at2759"/>
<dbReference type="EMBL" id="BMAW01099050">
    <property type="protein sequence ID" value="GFS88049.1"/>
    <property type="molecule type" value="Genomic_DNA"/>
</dbReference>
<dbReference type="GO" id="GO:0005886">
    <property type="term" value="C:plasma membrane"/>
    <property type="evidence" value="ECO:0007669"/>
    <property type="project" value="TreeGrafter"/>
</dbReference>
<dbReference type="Proteomes" id="UP000887013">
    <property type="component" value="Unassembled WGS sequence"/>
</dbReference>
<feature type="domain" description="Ig-like" evidence="3">
    <location>
        <begin position="305"/>
        <end position="397"/>
    </location>
</feature>
<dbReference type="GO" id="GO:0007156">
    <property type="term" value="P:homophilic cell adhesion via plasma membrane adhesion molecules"/>
    <property type="evidence" value="ECO:0007669"/>
    <property type="project" value="TreeGrafter"/>
</dbReference>
<gene>
    <name evidence="4" type="primary">Dscam2</name>
    <name evidence="4" type="ORF">NPIL_61891</name>
</gene>
<dbReference type="PANTHER" id="PTHR10075">
    <property type="entry name" value="BASIGIN RELATED"/>
    <property type="match status" value="1"/>
</dbReference>
<dbReference type="Pfam" id="PF13927">
    <property type="entry name" value="Ig_3"/>
    <property type="match status" value="2"/>
</dbReference>
<accession>A0A8X6N181</accession>
<dbReference type="Pfam" id="PF07679">
    <property type="entry name" value="I-set"/>
    <property type="match status" value="3"/>
</dbReference>
<dbReference type="InterPro" id="IPR003599">
    <property type="entry name" value="Ig_sub"/>
</dbReference>
<keyword evidence="2" id="KW-0732">Signal</keyword>
<evidence type="ECO:0000313" key="4">
    <source>
        <dbReference type="EMBL" id="GFS88049.1"/>
    </source>
</evidence>
<dbReference type="SMART" id="SM00409">
    <property type="entry name" value="IG"/>
    <property type="match status" value="6"/>
</dbReference>
<dbReference type="InterPro" id="IPR013098">
    <property type="entry name" value="Ig_I-set"/>
</dbReference>
<dbReference type="GO" id="GO:0007411">
    <property type="term" value="P:axon guidance"/>
    <property type="evidence" value="ECO:0007669"/>
    <property type="project" value="TreeGrafter"/>
</dbReference>
<dbReference type="GO" id="GO:0030424">
    <property type="term" value="C:axon"/>
    <property type="evidence" value="ECO:0007669"/>
    <property type="project" value="TreeGrafter"/>
</dbReference>